<gene>
    <name evidence="1" type="ORF">EIY87_27645</name>
</gene>
<dbReference type="RefSeq" id="WP_125312780.1">
    <property type="nucleotide sequence ID" value="NZ_RSEC01000058.1"/>
</dbReference>
<keyword evidence="2" id="KW-1185">Reference proteome</keyword>
<evidence type="ECO:0000313" key="1">
    <source>
        <dbReference type="EMBL" id="RSD13492.1"/>
    </source>
</evidence>
<dbReference type="EMBL" id="RSEC01000058">
    <property type="protein sequence ID" value="RSD13492.1"/>
    <property type="molecule type" value="Genomic_DNA"/>
</dbReference>
<dbReference type="OrthoDB" id="3630303at2"/>
<dbReference type="AlphaFoldDB" id="A0A3R9EMN7"/>
<dbReference type="Proteomes" id="UP000267081">
    <property type="component" value="Unassembled WGS sequence"/>
</dbReference>
<comment type="caution">
    <text evidence="1">The sequence shown here is derived from an EMBL/GenBank/DDBJ whole genome shotgun (WGS) entry which is preliminary data.</text>
</comment>
<sequence length="62" mass="6630">MQAARSGAEDGIESELLDLGGVSLTRLRTLDGGELRESLRHAVERVSHIQVTASGSQAKRVD</sequence>
<protein>
    <recommendedName>
        <fullName evidence="3">FXSXX-COOH protein</fullName>
    </recommendedName>
</protein>
<organism evidence="1 2">
    <name type="scientific">Amycolatopsis eburnea</name>
    <dbReference type="NCBI Taxonomy" id="2267691"/>
    <lineage>
        <taxon>Bacteria</taxon>
        <taxon>Bacillati</taxon>
        <taxon>Actinomycetota</taxon>
        <taxon>Actinomycetes</taxon>
        <taxon>Pseudonocardiales</taxon>
        <taxon>Pseudonocardiaceae</taxon>
        <taxon>Amycolatopsis</taxon>
    </lineage>
</organism>
<proteinExistence type="predicted"/>
<accession>A0A3R9EMN7</accession>
<name>A0A3R9EMN7_9PSEU</name>
<reference evidence="1 2" key="1">
    <citation type="submission" date="2018-12" db="EMBL/GenBank/DDBJ databases">
        <title>Amycolatopsis eburnea sp. nov. actinomycete associate with arbuscular mycorrhiza fungal spore.</title>
        <authorList>
            <person name="Lumyong S."/>
            <person name="Chaiya L."/>
        </authorList>
    </citation>
    <scope>NUCLEOTIDE SEQUENCE [LARGE SCALE GENOMIC DNA]</scope>
    <source>
        <strain evidence="1 2">GLM-1</strain>
    </source>
</reference>
<evidence type="ECO:0000313" key="2">
    <source>
        <dbReference type="Proteomes" id="UP000267081"/>
    </source>
</evidence>
<evidence type="ECO:0008006" key="3">
    <source>
        <dbReference type="Google" id="ProtNLM"/>
    </source>
</evidence>